<proteinExistence type="predicted"/>
<name>A0A174N8H0_9FIRM</name>
<gene>
    <name evidence="1" type="ORF">ERS852526_01120</name>
</gene>
<dbReference type="GeneID" id="96228412"/>
<dbReference type="OrthoDB" id="1855842at2"/>
<accession>A0A174N8H0</accession>
<dbReference type="AlphaFoldDB" id="A0A174N8H0"/>
<dbReference type="Proteomes" id="UP000095485">
    <property type="component" value="Unassembled WGS sequence"/>
</dbReference>
<evidence type="ECO:0000313" key="2">
    <source>
        <dbReference type="Proteomes" id="UP000095485"/>
    </source>
</evidence>
<sequence length="145" mass="16836">MKKQRIKGIVLVVVCFICVLCICSGFYRVQSKELSEIPDAVNSTRFNTTEHLTVVANQEEIADKKELAKQIIKMCRENSFQSIKFSYDMVCPTELQINVYKTENDFNDNKQFCEIAYLSDEENGEYDIIHNPEKFILYVDGEKVE</sequence>
<dbReference type="EMBL" id="CZAY01000007">
    <property type="protein sequence ID" value="CUP42818.1"/>
    <property type="molecule type" value="Genomic_DNA"/>
</dbReference>
<evidence type="ECO:0000313" key="1">
    <source>
        <dbReference type="EMBL" id="CUP42818.1"/>
    </source>
</evidence>
<organism evidence="1 2">
    <name type="scientific">Dorea longicatena</name>
    <dbReference type="NCBI Taxonomy" id="88431"/>
    <lineage>
        <taxon>Bacteria</taxon>
        <taxon>Bacillati</taxon>
        <taxon>Bacillota</taxon>
        <taxon>Clostridia</taxon>
        <taxon>Lachnospirales</taxon>
        <taxon>Lachnospiraceae</taxon>
        <taxon>Dorea</taxon>
    </lineage>
</organism>
<protein>
    <submittedName>
        <fullName evidence="1">Uncharacterized protein</fullName>
    </submittedName>
</protein>
<dbReference type="RefSeq" id="WP_055282517.1">
    <property type="nucleotide sequence ID" value="NZ_CZAY01000007.1"/>
</dbReference>
<reference evidence="1 2" key="1">
    <citation type="submission" date="2015-09" db="EMBL/GenBank/DDBJ databases">
        <authorList>
            <consortium name="Pathogen Informatics"/>
        </authorList>
    </citation>
    <scope>NUCLEOTIDE SEQUENCE [LARGE SCALE GENOMIC DNA]</scope>
    <source>
        <strain evidence="1 2">2789STDY5834914</strain>
    </source>
</reference>